<evidence type="ECO:0000313" key="3">
    <source>
        <dbReference type="Proteomes" id="UP000267027"/>
    </source>
</evidence>
<reference evidence="2 3" key="2">
    <citation type="submission" date="2018-11" db="EMBL/GenBank/DDBJ databases">
        <authorList>
            <consortium name="Pathogen Informatics"/>
        </authorList>
    </citation>
    <scope>NUCLEOTIDE SEQUENCE [LARGE SCALE GENOMIC DNA]</scope>
    <source>
        <strain evidence="2 3">Costa Rica</strain>
    </source>
</reference>
<proteinExistence type="predicted"/>
<gene>
    <name evidence="2" type="ORF">ACOC_LOCUS8405</name>
</gene>
<organism evidence="4">
    <name type="scientific">Angiostrongylus costaricensis</name>
    <name type="common">Nematode worm</name>
    <dbReference type="NCBI Taxonomy" id="334426"/>
    <lineage>
        <taxon>Eukaryota</taxon>
        <taxon>Metazoa</taxon>
        <taxon>Ecdysozoa</taxon>
        <taxon>Nematoda</taxon>
        <taxon>Chromadorea</taxon>
        <taxon>Rhabditida</taxon>
        <taxon>Rhabditina</taxon>
        <taxon>Rhabditomorpha</taxon>
        <taxon>Strongyloidea</taxon>
        <taxon>Metastrongylidae</taxon>
        <taxon>Angiostrongylus</taxon>
    </lineage>
</organism>
<feature type="chain" id="PRO_5043130300" evidence="1">
    <location>
        <begin position="23"/>
        <end position="114"/>
    </location>
</feature>
<keyword evidence="3" id="KW-1185">Reference proteome</keyword>
<name>A0A0R3PS41_ANGCS</name>
<protein>
    <submittedName>
        <fullName evidence="2 4">Uncharacterized protein</fullName>
    </submittedName>
</protein>
<keyword evidence="1" id="KW-0732">Signal</keyword>
<dbReference type="WBParaSite" id="ACOC_0000840401-mRNA-1">
    <property type="protein sequence ID" value="ACOC_0000840401-mRNA-1"/>
    <property type="gene ID" value="ACOC_0000840401"/>
</dbReference>
<evidence type="ECO:0000313" key="4">
    <source>
        <dbReference type="WBParaSite" id="ACOC_0000840401-mRNA-1"/>
    </source>
</evidence>
<evidence type="ECO:0000313" key="2">
    <source>
        <dbReference type="EMBL" id="VDM59990.1"/>
    </source>
</evidence>
<dbReference type="Proteomes" id="UP000267027">
    <property type="component" value="Unassembled WGS sequence"/>
</dbReference>
<evidence type="ECO:0000256" key="1">
    <source>
        <dbReference type="SAM" id="SignalP"/>
    </source>
</evidence>
<dbReference type="EMBL" id="UYYA01004153">
    <property type="protein sequence ID" value="VDM59990.1"/>
    <property type="molecule type" value="Genomic_DNA"/>
</dbReference>
<reference evidence="4" key="1">
    <citation type="submission" date="2017-02" db="UniProtKB">
        <authorList>
            <consortium name="WormBaseParasite"/>
        </authorList>
    </citation>
    <scope>IDENTIFICATION</scope>
</reference>
<feature type="signal peptide" evidence="1">
    <location>
        <begin position="1"/>
        <end position="22"/>
    </location>
</feature>
<accession>A0A0R3PS41</accession>
<dbReference type="AlphaFoldDB" id="A0A0R3PS41"/>
<sequence>MIFHSILAASAFIFAFTQITEAQFGGFGGFRGFGGGEFPVEMIVLGECGGCEGSGPPTGFGGRPRFGGFDPYNPYGQYGGFAQRGRRRPWRSQRYGWGPPPGLNFFPNDGVPFG</sequence>